<accession>A0A6A6A6A7</accession>
<dbReference type="EMBL" id="ML977512">
    <property type="protein sequence ID" value="KAF2126715.1"/>
    <property type="molecule type" value="Genomic_DNA"/>
</dbReference>
<organism evidence="2 3">
    <name type="scientific">Dothidotthia symphoricarpi CBS 119687</name>
    <dbReference type="NCBI Taxonomy" id="1392245"/>
    <lineage>
        <taxon>Eukaryota</taxon>
        <taxon>Fungi</taxon>
        <taxon>Dikarya</taxon>
        <taxon>Ascomycota</taxon>
        <taxon>Pezizomycotina</taxon>
        <taxon>Dothideomycetes</taxon>
        <taxon>Pleosporomycetidae</taxon>
        <taxon>Pleosporales</taxon>
        <taxon>Dothidotthiaceae</taxon>
        <taxon>Dothidotthia</taxon>
    </lineage>
</organism>
<feature type="region of interest" description="Disordered" evidence="1">
    <location>
        <begin position="39"/>
        <end position="74"/>
    </location>
</feature>
<gene>
    <name evidence="2" type="ORF">P153DRAFT_68593</name>
</gene>
<sequence>MHNCLIHFLHPIRYEFTTADTHPFHSRNTKSTIFKHAANHTHHHQGTTCAQMQHGSPVSRACTAKPQIGPPPAR</sequence>
<keyword evidence="3" id="KW-1185">Reference proteome</keyword>
<dbReference type="RefSeq" id="XP_033521107.1">
    <property type="nucleotide sequence ID" value="XM_033673344.1"/>
</dbReference>
<evidence type="ECO:0000256" key="1">
    <source>
        <dbReference type="SAM" id="MobiDB-lite"/>
    </source>
</evidence>
<reference evidence="2" key="1">
    <citation type="journal article" date="2020" name="Stud. Mycol.">
        <title>101 Dothideomycetes genomes: a test case for predicting lifestyles and emergence of pathogens.</title>
        <authorList>
            <person name="Haridas S."/>
            <person name="Albert R."/>
            <person name="Binder M."/>
            <person name="Bloem J."/>
            <person name="Labutti K."/>
            <person name="Salamov A."/>
            <person name="Andreopoulos B."/>
            <person name="Baker S."/>
            <person name="Barry K."/>
            <person name="Bills G."/>
            <person name="Bluhm B."/>
            <person name="Cannon C."/>
            <person name="Castanera R."/>
            <person name="Culley D."/>
            <person name="Daum C."/>
            <person name="Ezra D."/>
            <person name="Gonzalez J."/>
            <person name="Henrissat B."/>
            <person name="Kuo A."/>
            <person name="Liang C."/>
            <person name="Lipzen A."/>
            <person name="Lutzoni F."/>
            <person name="Magnuson J."/>
            <person name="Mondo S."/>
            <person name="Nolan M."/>
            <person name="Ohm R."/>
            <person name="Pangilinan J."/>
            <person name="Park H.-J."/>
            <person name="Ramirez L."/>
            <person name="Alfaro M."/>
            <person name="Sun H."/>
            <person name="Tritt A."/>
            <person name="Yoshinaga Y."/>
            <person name="Zwiers L.-H."/>
            <person name="Turgeon B."/>
            <person name="Goodwin S."/>
            <person name="Spatafora J."/>
            <person name="Crous P."/>
            <person name="Grigoriev I."/>
        </authorList>
    </citation>
    <scope>NUCLEOTIDE SEQUENCE</scope>
    <source>
        <strain evidence="2">CBS 119687</strain>
    </source>
</reference>
<feature type="compositionally biased region" description="Polar residues" evidence="1">
    <location>
        <begin position="46"/>
        <end position="56"/>
    </location>
</feature>
<dbReference type="AlphaFoldDB" id="A0A6A6A6A7"/>
<protein>
    <submittedName>
        <fullName evidence="2">Uncharacterized protein</fullName>
    </submittedName>
</protein>
<name>A0A6A6A6A7_9PLEO</name>
<dbReference type="GeneID" id="54413776"/>
<evidence type="ECO:0000313" key="3">
    <source>
        <dbReference type="Proteomes" id="UP000799771"/>
    </source>
</evidence>
<dbReference type="Proteomes" id="UP000799771">
    <property type="component" value="Unassembled WGS sequence"/>
</dbReference>
<proteinExistence type="predicted"/>
<evidence type="ECO:0000313" key="2">
    <source>
        <dbReference type="EMBL" id="KAF2126715.1"/>
    </source>
</evidence>